<feature type="region of interest" description="Disordered" evidence="1">
    <location>
        <begin position="105"/>
        <end position="173"/>
    </location>
</feature>
<feature type="compositionally biased region" description="Basic and acidic residues" evidence="1">
    <location>
        <begin position="355"/>
        <end position="365"/>
    </location>
</feature>
<dbReference type="Proteomes" id="UP000593566">
    <property type="component" value="Unassembled WGS sequence"/>
</dbReference>
<feature type="compositionally biased region" description="Basic residues" evidence="1">
    <location>
        <begin position="138"/>
        <end position="151"/>
    </location>
</feature>
<feature type="compositionally biased region" description="Low complexity" evidence="1">
    <location>
        <begin position="249"/>
        <end position="259"/>
    </location>
</feature>
<reference evidence="2 3" key="1">
    <citation type="journal article" date="2020" name="Genomics">
        <title>Complete, high-quality genomes from long-read metagenomic sequencing of two wolf lichen thalli reveals enigmatic genome architecture.</title>
        <authorList>
            <person name="McKenzie S.K."/>
            <person name="Walston R.F."/>
            <person name="Allen J.L."/>
        </authorList>
    </citation>
    <scope>NUCLEOTIDE SEQUENCE [LARGE SCALE GENOMIC DNA]</scope>
    <source>
        <strain evidence="2">WasteWater1</strain>
    </source>
</reference>
<evidence type="ECO:0000313" key="2">
    <source>
        <dbReference type="EMBL" id="KAF6218992.1"/>
    </source>
</evidence>
<keyword evidence="3" id="KW-1185">Reference proteome</keyword>
<evidence type="ECO:0000313" key="3">
    <source>
        <dbReference type="Proteomes" id="UP000593566"/>
    </source>
</evidence>
<evidence type="ECO:0008006" key="4">
    <source>
        <dbReference type="Google" id="ProtNLM"/>
    </source>
</evidence>
<feature type="compositionally biased region" description="Polar residues" evidence="1">
    <location>
        <begin position="152"/>
        <end position="162"/>
    </location>
</feature>
<sequence>MTTLTTMASPARLPFASLGGARLRNMTNIKNKQNALVPTAASALKRHAPAEFDDVDSENIDPFTFSSPSKKGRAFDFDLTKSNDTPLFAPAPVQPAQYVERAQAVGQKRKAEDTVTPAAGIKRRAEPSSAPAPAGRSPKNKRIGILSRRRMTTSPFTRVNPPSSSTTESTNGLPFSIDAALAGTVPKYKSKSTHGKGWQFDIHEDTPEDEMANLMEHSTCTLEISDDEGSSSKGDKDNKENIPPIDGPAAVASATQVTATRRDMMTDETREPLGDLEAKDFYAEGCDASSCIIIAAENSSERVLDKLSTTINTQEPSSSLRSDAGAATEAQSGWEDVIARFAAKTSTSAADADFGIEKEGAKEATEIQIWESESAKGDDDADAQGPETDGVKPQSLLA</sequence>
<evidence type="ECO:0000256" key="1">
    <source>
        <dbReference type="SAM" id="MobiDB-lite"/>
    </source>
</evidence>
<dbReference type="GeneID" id="59333942"/>
<dbReference type="AlphaFoldDB" id="A0A8H6F8B4"/>
<gene>
    <name evidence="2" type="ORF">HO133_005536</name>
</gene>
<organism evidence="2 3">
    <name type="scientific">Letharia lupina</name>
    <dbReference type="NCBI Taxonomy" id="560253"/>
    <lineage>
        <taxon>Eukaryota</taxon>
        <taxon>Fungi</taxon>
        <taxon>Dikarya</taxon>
        <taxon>Ascomycota</taxon>
        <taxon>Pezizomycotina</taxon>
        <taxon>Lecanoromycetes</taxon>
        <taxon>OSLEUM clade</taxon>
        <taxon>Lecanoromycetidae</taxon>
        <taxon>Lecanorales</taxon>
        <taxon>Lecanorineae</taxon>
        <taxon>Parmeliaceae</taxon>
        <taxon>Letharia</taxon>
    </lineage>
</organism>
<dbReference type="EMBL" id="JACCJB010000021">
    <property type="protein sequence ID" value="KAF6218992.1"/>
    <property type="molecule type" value="Genomic_DNA"/>
</dbReference>
<feature type="region of interest" description="Disordered" evidence="1">
    <location>
        <begin position="345"/>
        <end position="398"/>
    </location>
</feature>
<protein>
    <recommendedName>
        <fullName evidence="4">Thymidylate kinase</fullName>
    </recommendedName>
</protein>
<comment type="caution">
    <text evidence="2">The sequence shown here is derived from an EMBL/GenBank/DDBJ whole genome shotgun (WGS) entry which is preliminary data.</text>
</comment>
<feature type="region of interest" description="Disordered" evidence="1">
    <location>
        <begin position="224"/>
        <end position="263"/>
    </location>
</feature>
<proteinExistence type="predicted"/>
<feature type="compositionally biased region" description="Low complexity" evidence="1">
    <location>
        <begin position="127"/>
        <end position="137"/>
    </location>
</feature>
<name>A0A8H6F8B4_9LECA</name>
<dbReference type="RefSeq" id="XP_037148427.1">
    <property type="nucleotide sequence ID" value="XM_037296445.1"/>
</dbReference>
<accession>A0A8H6F8B4</accession>